<proteinExistence type="predicted"/>
<gene>
    <name evidence="1" type="ORF">PISMIDRAFT_495157</name>
    <name evidence="2" type="ORF">PISMIDRAFT_497241</name>
</gene>
<dbReference type="Proteomes" id="UP000054018">
    <property type="component" value="Unassembled WGS sequence"/>
</dbReference>
<reference evidence="3" key="2">
    <citation type="submission" date="2015-01" db="EMBL/GenBank/DDBJ databases">
        <title>Evolutionary Origins and Diversification of the Mycorrhizal Mutualists.</title>
        <authorList>
            <consortium name="DOE Joint Genome Institute"/>
            <consortium name="Mycorrhizal Genomics Consortium"/>
            <person name="Kohler A."/>
            <person name="Kuo A."/>
            <person name="Nagy L.G."/>
            <person name="Floudas D."/>
            <person name="Copeland A."/>
            <person name="Barry K.W."/>
            <person name="Cichocki N."/>
            <person name="Veneault-Fourrey C."/>
            <person name="LaButti K."/>
            <person name="Lindquist E.A."/>
            <person name="Lipzen A."/>
            <person name="Lundell T."/>
            <person name="Morin E."/>
            <person name="Murat C."/>
            <person name="Riley R."/>
            <person name="Ohm R."/>
            <person name="Sun H."/>
            <person name="Tunlid A."/>
            <person name="Henrissat B."/>
            <person name="Grigoriev I.V."/>
            <person name="Hibbett D.S."/>
            <person name="Martin F."/>
        </authorList>
    </citation>
    <scope>NUCLEOTIDE SEQUENCE [LARGE SCALE GENOMIC DNA]</scope>
    <source>
        <strain evidence="3">441</strain>
    </source>
</reference>
<dbReference type="EMBL" id="KN833738">
    <property type="protein sequence ID" value="KIK22507.1"/>
    <property type="molecule type" value="Genomic_DNA"/>
</dbReference>
<organism evidence="2 3">
    <name type="scientific">Pisolithus microcarpus 441</name>
    <dbReference type="NCBI Taxonomy" id="765257"/>
    <lineage>
        <taxon>Eukaryota</taxon>
        <taxon>Fungi</taxon>
        <taxon>Dikarya</taxon>
        <taxon>Basidiomycota</taxon>
        <taxon>Agaricomycotina</taxon>
        <taxon>Agaricomycetes</taxon>
        <taxon>Agaricomycetidae</taxon>
        <taxon>Boletales</taxon>
        <taxon>Sclerodermatineae</taxon>
        <taxon>Pisolithaceae</taxon>
        <taxon>Pisolithus</taxon>
    </lineage>
</organism>
<accession>A0A0C9ZJ68</accession>
<keyword evidence="3" id="KW-1185">Reference proteome</keyword>
<dbReference type="EMBL" id="KN834207">
    <property type="protein sequence ID" value="KIK11481.1"/>
    <property type="molecule type" value="Genomic_DNA"/>
</dbReference>
<evidence type="ECO:0000313" key="1">
    <source>
        <dbReference type="EMBL" id="KIK11481.1"/>
    </source>
</evidence>
<reference evidence="2" key="3">
    <citation type="submission" date="2015-02" db="EMBL/GenBank/DDBJ databases">
        <title>Evolutionary Origins and Diversification of the Mycorrhizal Mutualists.</title>
        <authorList>
            <consortium name="DOE Joint Genome Institute"/>
            <consortium name="Mycorrhizal Genomics Consortium"/>
            <person name="Kohler A."/>
            <person name="Kuo A."/>
            <person name="Nagy L.G."/>
            <person name="Floudas D."/>
            <person name="Copeland A."/>
            <person name="Barry K.W."/>
            <person name="Cichocki N."/>
            <person name="Veneault-Fourrey C."/>
            <person name="LaButti K."/>
            <person name="Lindquist E.A."/>
            <person name="Lipzen A."/>
            <person name="Lundell T."/>
            <person name="Morin E."/>
            <person name="Murat C."/>
            <person name="Riley R."/>
            <person name="Ohm R."/>
            <person name="Sun H."/>
            <person name="Tunlid A."/>
            <person name="Henrissat B."/>
            <person name="Grigoriev I.V."/>
            <person name="Hibbett D.S."/>
            <person name="Martin F."/>
        </authorList>
    </citation>
    <scope>NUCLEOTIDE SEQUENCE</scope>
    <source>
        <strain evidence="2 3">441</strain>
    </source>
</reference>
<name>A0A0C9ZJ68_9AGAM</name>
<protein>
    <submittedName>
        <fullName evidence="2">Uncharacterized protein</fullName>
    </submittedName>
</protein>
<sequence>MQKQCRAVASDLQQIRVGRQEYAPSRVRDGHEFHQELSDTMAIGTNWTMESMLTHHVHHDRYWAWLGSRCSGISANPNEVPIRGHGHLLAGTFDDAIKWGTSDLPESSHRQVRH</sequence>
<reference evidence="2 3" key="1">
    <citation type="submission" date="2014-04" db="EMBL/GenBank/DDBJ databases">
        <authorList>
            <consortium name="DOE Joint Genome Institute"/>
            <person name="Kuo A."/>
            <person name="Kohler A."/>
            <person name="Costa M.D."/>
            <person name="Nagy L.G."/>
            <person name="Floudas D."/>
            <person name="Copeland A."/>
            <person name="Barry K.W."/>
            <person name="Cichocki N."/>
            <person name="Veneault-Fourrey C."/>
            <person name="LaButti K."/>
            <person name="Lindquist E.A."/>
            <person name="Lipzen A."/>
            <person name="Lundell T."/>
            <person name="Morin E."/>
            <person name="Murat C."/>
            <person name="Sun H."/>
            <person name="Tunlid A."/>
            <person name="Henrissat B."/>
            <person name="Grigoriev I.V."/>
            <person name="Hibbett D.S."/>
            <person name="Martin F."/>
            <person name="Nordberg H.P."/>
            <person name="Cantor M.N."/>
            <person name="Hua S.X."/>
        </authorList>
    </citation>
    <scope>NUCLEOTIDE SEQUENCE [LARGE SCALE GENOMIC DNA]</scope>
    <source>
        <strain evidence="2 3">441</strain>
    </source>
</reference>
<evidence type="ECO:0000313" key="2">
    <source>
        <dbReference type="EMBL" id="KIK22507.1"/>
    </source>
</evidence>
<evidence type="ECO:0000313" key="3">
    <source>
        <dbReference type="Proteomes" id="UP000054018"/>
    </source>
</evidence>
<dbReference type="HOGENOM" id="CLU_2122031_0_0_1"/>
<dbReference type="AlphaFoldDB" id="A0A0C9ZJ68"/>